<organism evidence="1 2">
    <name type="scientific">Calocera viscosa (strain TUFC12733)</name>
    <dbReference type="NCBI Taxonomy" id="1330018"/>
    <lineage>
        <taxon>Eukaryota</taxon>
        <taxon>Fungi</taxon>
        <taxon>Dikarya</taxon>
        <taxon>Basidiomycota</taxon>
        <taxon>Agaricomycotina</taxon>
        <taxon>Dacrymycetes</taxon>
        <taxon>Dacrymycetales</taxon>
        <taxon>Dacrymycetaceae</taxon>
        <taxon>Calocera</taxon>
    </lineage>
</organism>
<dbReference type="Proteomes" id="UP000076738">
    <property type="component" value="Unassembled WGS sequence"/>
</dbReference>
<evidence type="ECO:0000313" key="2">
    <source>
        <dbReference type="Proteomes" id="UP000076738"/>
    </source>
</evidence>
<sequence length="94" mass="9936">MPAASFSFWFSVLCLRGKRTKFRSKIPYRGGVSKDSILPGKNDSALTPSDPVPNLAYTNQSTGVCGGDIDTSGDTTAHVVLLPCILSALSSAWS</sequence>
<gene>
    <name evidence="1" type="ORF">CALVIDRAFT_92779</name>
</gene>
<dbReference type="EMBL" id="KV417281">
    <property type="protein sequence ID" value="KZO97085.1"/>
    <property type="molecule type" value="Genomic_DNA"/>
</dbReference>
<name>A0A167MV11_CALVF</name>
<protein>
    <submittedName>
        <fullName evidence="1">Uncharacterized protein</fullName>
    </submittedName>
</protein>
<dbReference type="AlphaFoldDB" id="A0A167MV11"/>
<evidence type="ECO:0000313" key="1">
    <source>
        <dbReference type="EMBL" id="KZO97085.1"/>
    </source>
</evidence>
<reference evidence="1 2" key="1">
    <citation type="journal article" date="2016" name="Mol. Biol. Evol.">
        <title>Comparative Genomics of Early-Diverging Mushroom-Forming Fungi Provides Insights into the Origins of Lignocellulose Decay Capabilities.</title>
        <authorList>
            <person name="Nagy L.G."/>
            <person name="Riley R."/>
            <person name="Tritt A."/>
            <person name="Adam C."/>
            <person name="Daum C."/>
            <person name="Floudas D."/>
            <person name="Sun H."/>
            <person name="Yadav J.S."/>
            <person name="Pangilinan J."/>
            <person name="Larsson K.H."/>
            <person name="Matsuura K."/>
            <person name="Barry K."/>
            <person name="Labutti K."/>
            <person name="Kuo R."/>
            <person name="Ohm R.A."/>
            <person name="Bhattacharya S.S."/>
            <person name="Shirouzu T."/>
            <person name="Yoshinaga Y."/>
            <person name="Martin F.M."/>
            <person name="Grigoriev I.V."/>
            <person name="Hibbett D.S."/>
        </authorList>
    </citation>
    <scope>NUCLEOTIDE SEQUENCE [LARGE SCALE GENOMIC DNA]</scope>
    <source>
        <strain evidence="1 2">TUFC12733</strain>
    </source>
</reference>
<keyword evidence="2" id="KW-1185">Reference proteome</keyword>
<proteinExistence type="predicted"/>
<accession>A0A167MV11</accession>